<evidence type="ECO:0000256" key="3">
    <source>
        <dbReference type="ARBA" id="ARBA00022448"/>
    </source>
</evidence>
<dbReference type="Gene3D" id="1.20.1600.10">
    <property type="entry name" value="Outer membrane efflux proteins (OEP)"/>
    <property type="match status" value="1"/>
</dbReference>
<organism evidence="9 10">
    <name type="scientific">Legionella septentrionalis</name>
    <dbReference type="NCBI Taxonomy" id="2498109"/>
    <lineage>
        <taxon>Bacteria</taxon>
        <taxon>Pseudomonadati</taxon>
        <taxon>Pseudomonadota</taxon>
        <taxon>Gammaproteobacteria</taxon>
        <taxon>Legionellales</taxon>
        <taxon>Legionellaceae</taxon>
        <taxon>Legionella</taxon>
    </lineage>
</organism>
<dbReference type="GO" id="GO:0009279">
    <property type="term" value="C:cell outer membrane"/>
    <property type="evidence" value="ECO:0007669"/>
    <property type="project" value="UniProtKB-SubCell"/>
</dbReference>
<sequence>MLKNNRKLIIFLLMLGFKHVTAQTLVEAVQQTLRHHPEIMQNRAETFAAREGIAEAKGAFFPSIDIDGGYGREETESPLTVDLEGSDKTTLNRQEFNVALTQNIFAGGGIVGEVERNIFAFQSLNYKTGGVANDLALNTTEAYLNILLQMKLVRLARSNLFEHRRLLKLIEERSVAGITRMAELDQAKSRVALAKANLISAQSNYEEARIRFKKFVGTWPEHLVEPAPPDTTVFPKTVEEGIQKGLDNHPLMKAATADIREARAQNKVANANFYPRIDAVISAGRNRNLDGLEGRNNDNLAMIRARYNAFRGGSDLANARKTAYQVQQALEIRNNTMVDLKETVRLAYNAWHASAERAVTLASYVINAKKTKQAYFEQFQIGQRSFLDLLNAQNEQNRAEIDYLQARNDEVFARYRILNSIGCLIPFLSGHSNPFKALRFVR</sequence>
<dbReference type="RefSeq" id="WP_126952923.1">
    <property type="nucleotide sequence ID" value="NZ_RZGR01000032.1"/>
</dbReference>
<gene>
    <name evidence="9" type="ORF">EKM59_09470</name>
</gene>
<keyword evidence="5" id="KW-0812">Transmembrane</keyword>
<evidence type="ECO:0000256" key="8">
    <source>
        <dbReference type="SAM" id="SignalP"/>
    </source>
</evidence>
<comment type="similarity">
    <text evidence="2">Belongs to the outer membrane factor (OMF) (TC 1.B.17) family.</text>
</comment>
<keyword evidence="7" id="KW-0998">Cell outer membrane</keyword>
<feature type="chain" id="PRO_5018697070" evidence="8">
    <location>
        <begin position="23"/>
        <end position="442"/>
    </location>
</feature>
<dbReference type="NCBIfam" id="TIGR01844">
    <property type="entry name" value="type_I_sec_TolC"/>
    <property type="match status" value="1"/>
</dbReference>
<comment type="subcellular location">
    <subcellularLocation>
        <location evidence="1">Cell outer membrane</location>
    </subcellularLocation>
</comment>
<evidence type="ECO:0000256" key="4">
    <source>
        <dbReference type="ARBA" id="ARBA00022452"/>
    </source>
</evidence>
<evidence type="ECO:0000256" key="2">
    <source>
        <dbReference type="ARBA" id="ARBA00007613"/>
    </source>
</evidence>
<proteinExistence type="inferred from homology"/>
<evidence type="ECO:0000256" key="1">
    <source>
        <dbReference type="ARBA" id="ARBA00004442"/>
    </source>
</evidence>
<dbReference type="GO" id="GO:1990281">
    <property type="term" value="C:efflux pump complex"/>
    <property type="evidence" value="ECO:0007669"/>
    <property type="project" value="TreeGrafter"/>
</dbReference>
<keyword evidence="3" id="KW-0813">Transport</keyword>
<evidence type="ECO:0000256" key="5">
    <source>
        <dbReference type="ARBA" id="ARBA00022692"/>
    </source>
</evidence>
<reference evidence="9 10" key="1">
    <citation type="submission" date="2018-12" db="EMBL/GenBank/DDBJ databases">
        <title>Legionella sp,whole genome shotgun sequence.</title>
        <authorList>
            <person name="Wu H."/>
        </authorList>
    </citation>
    <scope>NUCLEOTIDE SEQUENCE [LARGE SCALE GENOMIC DNA]</scope>
    <source>
        <strain evidence="10">km714</strain>
    </source>
</reference>
<dbReference type="PANTHER" id="PTHR30026">
    <property type="entry name" value="OUTER MEMBRANE PROTEIN TOLC"/>
    <property type="match status" value="1"/>
</dbReference>
<accession>A0A3S0XS76</accession>
<dbReference type="EMBL" id="RZGR01000032">
    <property type="protein sequence ID" value="RUQ81782.1"/>
    <property type="molecule type" value="Genomic_DNA"/>
</dbReference>
<evidence type="ECO:0000313" key="10">
    <source>
        <dbReference type="Proteomes" id="UP000288012"/>
    </source>
</evidence>
<name>A0A3S0XS76_9GAMM</name>
<keyword evidence="8" id="KW-0732">Signal</keyword>
<dbReference type="AlphaFoldDB" id="A0A3S0XS76"/>
<dbReference type="InterPro" id="IPR003423">
    <property type="entry name" value="OMP_efflux"/>
</dbReference>
<dbReference type="GO" id="GO:0015288">
    <property type="term" value="F:porin activity"/>
    <property type="evidence" value="ECO:0007669"/>
    <property type="project" value="TreeGrafter"/>
</dbReference>
<protein>
    <submittedName>
        <fullName evidence="9">Agglutination protein</fullName>
    </submittedName>
</protein>
<dbReference type="Proteomes" id="UP000288012">
    <property type="component" value="Unassembled WGS sequence"/>
</dbReference>
<dbReference type="SUPFAM" id="SSF56954">
    <property type="entry name" value="Outer membrane efflux proteins (OEP)"/>
    <property type="match status" value="1"/>
</dbReference>
<evidence type="ECO:0000256" key="7">
    <source>
        <dbReference type="ARBA" id="ARBA00023237"/>
    </source>
</evidence>
<dbReference type="Pfam" id="PF02321">
    <property type="entry name" value="OEP"/>
    <property type="match status" value="2"/>
</dbReference>
<dbReference type="InterPro" id="IPR010130">
    <property type="entry name" value="T1SS_OMP_TolC"/>
</dbReference>
<evidence type="ECO:0000313" key="9">
    <source>
        <dbReference type="EMBL" id="RUQ81782.1"/>
    </source>
</evidence>
<keyword evidence="10" id="KW-1185">Reference proteome</keyword>
<dbReference type="GO" id="GO:0015562">
    <property type="term" value="F:efflux transmembrane transporter activity"/>
    <property type="evidence" value="ECO:0007669"/>
    <property type="project" value="InterPro"/>
</dbReference>
<dbReference type="OrthoDB" id="9814637at2"/>
<comment type="caution">
    <text evidence="9">The sequence shown here is derived from an EMBL/GenBank/DDBJ whole genome shotgun (WGS) entry which is preliminary data.</text>
</comment>
<dbReference type="InterPro" id="IPR051906">
    <property type="entry name" value="TolC-like"/>
</dbReference>
<feature type="signal peptide" evidence="8">
    <location>
        <begin position="1"/>
        <end position="22"/>
    </location>
</feature>
<keyword evidence="4" id="KW-1134">Transmembrane beta strand</keyword>
<dbReference type="PANTHER" id="PTHR30026:SF22">
    <property type="entry name" value="OUTER MEMBRANE EFFLUX PROTEIN"/>
    <property type="match status" value="1"/>
</dbReference>
<keyword evidence="6" id="KW-0472">Membrane</keyword>
<evidence type="ECO:0000256" key="6">
    <source>
        <dbReference type="ARBA" id="ARBA00023136"/>
    </source>
</evidence>